<dbReference type="PANTHER" id="PTHR34196:SF2">
    <property type="entry name" value="OS02G0697700 PROTEIN"/>
    <property type="match status" value="1"/>
</dbReference>
<dbReference type="PANTHER" id="PTHR34196">
    <property type="entry name" value="OS02G0697700 PROTEIN"/>
    <property type="match status" value="1"/>
</dbReference>
<protein>
    <submittedName>
        <fullName evidence="2">Uncharacterized protein</fullName>
    </submittedName>
</protein>
<accession>A0ABP0V0N3</accession>
<evidence type="ECO:0000313" key="3">
    <source>
        <dbReference type="Proteomes" id="UP001497512"/>
    </source>
</evidence>
<name>A0ABP0V0N3_9BRYO</name>
<dbReference type="EMBL" id="OZ019900">
    <property type="protein sequence ID" value="CAK9234616.1"/>
    <property type="molecule type" value="Genomic_DNA"/>
</dbReference>
<proteinExistence type="predicted"/>
<evidence type="ECO:0000256" key="1">
    <source>
        <dbReference type="SAM" id="MobiDB-lite"/>
    </source>
</evidence>
<evidence type="ECO:0000313" key="2">
    <source>
        <dbReference type="EMBL" id="CAK9234616.1"/>
    </source>
</evidence>
<feature type="region of interest" description="Disordered" evidence="1">
    <location>
        <begin position="100"/>
        <end position="127"/>
    </location>
</feature>
<feature type="compositionally biased region" description="Polar residues" evidence="1">
    <location>
        <begin position="1"/>
        <end position="10"/>
    </location>
</feature>
<keyword evidence="3" id="KW-1185">Reference proteome</keyword>
<sequence length="137" mass="15289">MESSQGSTSMEAEDHAGPSNIELVISDDMLNGIDEDPECQIIFTAVPYPLEQADMDQPVHCPPPEPSIVHDGKAWKERLVASMRRRGEIARAMQETNHIEYYSSSSTKHSRRRSHSNESSQLPPLTAPEFVVSKIVD</sequence>
<reference evidence="2" key="1">
    <citation type="submission" date="2024-02" db="EMBL/GenBank/DDBJ databases">
        <authorList>
            <consortium name="ELIXIR-Norway"/>
            <consortium name="Elixir Norway"/>
        </authorList>
    </citation>
    <scope>NUCLEOTIDE SEQUENCE</scope>
</reference>
<gene>
    <name evidence="2" type="ORF">CSSPTR1EN2_LOCUS22306</name>
</gene>
<organism evidence="2 3">
    <name type="scientific">Sphagnum troendelagicum</name>
    <dbReference type="NCBI Taxonomy" id="128251"/>
    <lineage>
        <taxon>Eukaryota</taxon>
        <taxon>Viridiplantae</taxon>
        <taxon>Streptophyta</taxon>
        <taxon>Embryophyta</taxon>
        <taxon>Bryophyta</taxon>
        <taxon>Sphagnophytina</taxon>
        <taxon>Sphagnopsida</taxon>
        <taxon>Sphagnales</taxon>
        <taxon>Sphagnaceae</taxon>
        <taxon>Sphagnum</taxon>
    </lineage>
</organism>
<dbReference type="Proteomes" id="UP001497512">
    <property type="component" value="Chromosome 8"/>
</dbReference>
<feature type="region of interest" description="Disordered" evidence="1">
    <location>
        <begin position="1"/>
        <end position="20"/>
    </location>
</feature>